<dbReference type="Proteomes" id="UP001229716">
    <property type="component" value="Unassembled WGS sequence"/>
</dbReference>
<keyword evidence="1" id="KW-0614">Plasmid</keyword>
<evidence type="ECO:0000313" key="2">
    <source>
        <dbReference type="Proteomes" id="UP001229716"/>
    </source>
</evidence>
<keyword evidence="2" id="KW-1185">Reference proteome</keyword>
<protein>
    <submittedName>
        <fullName evidence="1">Uncharacterized protein</fullName>
    </submittedName>
</protein>
<reference evidence="1 2" key="1">
    <citation type="journal article" date="2023" name="Int. J. Mol. Sci.">
        <title>Pathogenicity and Genomic Characterization of a Novel Genospecies, Bacillus shihchuchen, of the Bacillus cereus Group Isolated from Chinese Softshell Turtle (Pelodiscus sinensis).</title>
        <authorList>
            <person name="Cheng L.W."/>
            <person name="Byadgi O.V."/>
            <person name="Tsai C.E."/>
            <person name="Wang P.C."/>
            <person name="Chen S.C."/>
        </authorList>
    </citation>
    <scope>NUCLEOTIDE SEQUENCE [LARGE SCALE GENOMIC DNA]</scope>
    <source>
        <strain evidence="1 2">QF108-045</strain>
    </source>
</reference>
<proteinExistence type="predicted"/>
<evidence type="ECO:0000313" key="1">
    <source>
        <dbReference type="EMBL" id="MDL2419454.1"/>
    </source>
</evidence>
<accession>A0ABT7KZ75</accession>
<dbReference type="EMBL" id="JASWHZ010000002">
    <property type="protein sequence ID" value="MDL2419454.1"/>
    <property type="molecule type" value="Genomic_DNA"/>
</dbReference>
<comment type="caution">
    <text evidence="1">The sequence shown here is derived from an EMBL/GenBank/DDBJ whole genome shotgun (WGS) entry which is preliminary data.</text>
</comment>
<geneLocation type="plasmid" evidence="1">
    <name>pBS01</name>
</geneLocation>
<organism evidence="1 2">
    <name type="scientific">Bacillus shihchuchen</name>
    <dbReference type="NCBI Taxonomy" id="3036942"/>
    <lineage>
        <taxon>Bacteria</taxon>
        <taxon>Bacillati</taxon>
        <taxon>Bacillota</taxon>
        <taxon>Bacilli</taxon>
        <taxon>Bacillales</taxon>
        <taxon>Bacillaceae</taxon>
        <taxon>Bacillus</taxon>
        <taxon>Bacillus cereus group</taxon>
    </lineage>
</organism>
<sequence length="365" mass="42641">MKKLFSYSSNVAMSNYLLSLKLNKTYSIVSWEQIKQRYQEEIYILESLSKDIEIDFNKISHGAIGKIQTCVDFLDENQTIRWEDIESKDTIVIFLLSMNLLNINLSKFYSCQFHFLRYFKSMHELSINVTQYSPSYLERENIYELDHEEGFKELGTDMIEEMGLESFPIDEEEHEKLSTIFDIPLKEIKEAAEDTWGAIAETIDGISPMHKEKISKLLDCYPVKYSYQIDEESLYLYYGDEPLYGPYKFEMLLDLLETIYTQGKQQMKTVAIFDALEPKGIVTIQQFNNELSRGETAVTFKDFYLALKEVMEQGTQDNTHYSSGVLPKGCIKHEVLSKSGDKQAVWIEVPKAQWDIHFLNDRFNK</sequence>
<gene>
    <name evidence="1" type="ORF">P6F46_28475</name>
</gene>
<name>A0ABT7KZ75_9BACI</name>